<feature type="repeat" description="TPR" evidence="3">
    <location>
        <begin position="346"/>
        <end position="379"/>
    </location>
</feature>
<feature type="compositionally biased region" description="Basic residues" evidence="4">
    <location>
        <begin position="953"/>
        <end position="968"/>
    </location>
</feature>
<proteinExistence type="predicted"/>
<feature type="compositionally biased region" description="Basic residues" evidence="4">
    <location>
        <begin position="1022"/>
        <end position="1034"/>
    </location>
</feature>
<dbReference type="OrthoDB" id="343875at2759"/>
<feature type="compositionally biased region" description="Basic and acidic residues" evidence="4">
    <location>
        <begin position="1160"/>
        <end position="1177"/>
    </location>
</feature>
<feature type="compositionally biased region" description="Basic and acidic residues" evidence="4">
    <location>
        <begin position="17"/>
        <end position="32"/>
    </location>
</feature>
<evidence type="ECO:0000256" key="4">
    <source>
        <dbReference type="SAM" id="MobiDB-lite"/>
    </source>
</evidence>
<feature type="repeat" description="TPR" evidence="3">
    <location>
        <begin position="238"/>
        <end position="271"/>
    </location>
</feature>
<feature type="compositionally biased region" description="Low complexity" evidence="4">
    <location>
        <begin position="1188"/>
        <end position="1204"/>
    </location>
</feature>
<gene>
    <name evidence="5" type="ORF">ACA1_048550</name>
</gene>
<feature type="compositionally biased region" description="Acidic residues" evidence="4">
    <location>
        <begin position="1129"/>
        <end position="1159"/>
    </location>
</feature>
<dbReference type="VEuPathDB" id="AmoebaDB:ACA1_048550"/>
<evidence type="ECO:0000256" key="1">
    <source>
        <dbReference type="ARBA" id="ARBA00022737"/>
    </source>
</evidence>
<feature type="repeat" description="TPR" evidence="3">
    <location>
        <begin position="529"/>
        <end position="562"/>
    </location>
</feature>
<sequence length="1211" mass="136317">MDGKAAGMDLDSSYGRDGSDEMDVFHPDHEEGGAQGDTEEAILIPVHGSDECVRVNVSELPKDANDIVDILKAELAPLDVWLKFAVEYYKQGMPENFKLILDEGSDESLEHVPRYMDEESKRQRIAILNVLAGYYIKLAVKSKDAQRDQFYDLATNNYNKADKIDVQQEMTWVGKGVLLLCKGSADRADKYFDTVLDGNAANAPALLGKACIAYNKKNYEEAFGYYRKVLELNPSCPGAVRLGLAFCHYRLNRLELARKAFERVLVLEPDNVPALAALAVLELNTAKPKAVHRAMSLLKQAYDADPSNSFVLNHLANHFFYKKEYKKTIHLAQAAFNNTTVREIKAESFFHFARAYHAQEDYEKAFTCYYQATDMWPEYTLAHYGLGQMYLAKGETAKAIASFEVVNKKYPDNYETLKILASLYAHTGKRDKAIHHFRRITETHPKDTEAWVELGDLVERQKNYTEALKAYEKATTLLQAQGEPVPIELWNNVGVLRHQLGNVEGAEQAYRLALAESGATEEEFKALDITTLYNLGRLYEAQHRSEQAASLYKAILKEHPNYVDCYLRLGCMARDKGHIFEASEWFKETFAINESHPEAWCLLGNLHLQKEEWQPGQKNDPYVLLALGNIFYAAKFDKKDKAEKYLQHAMDHYWRVLLKNPANMYAANGLGIILAERNELNEAKDFFIKVREATTTMPDVWLNLGHVYLAQGEFVNAIKMYQNCLRKFFGNKDPEVMLFLAKAYFEYGHMQECKQVLLKALRLSPNNNQLWFNLALSQEAYARQVVKKEKTEKKSLLAGEMKSALAELRVAERTFTHLATIPAKTPHARLNFNPKQAEKHAAKCRAYVTTLEALVAQAETDETETARKRESQRQAAAEEAEKRRKAELERVQAIEDEKARLQRMAEDKKKHLEMLQATWASREAPAPREPTPKKGASRRQSGAAADGDEPSERRRRSGSSTTPKKKKRKPDDFYSGSDLDDDDDDAEGEDDDRELPKSGDDEAEGDSGGNDDHGEEKSGGGGRRKSRGGKRQRRSRGDGEEEEGGGEEEEGQGEGKEAEGGKKKRKREKKEKIGGGGSMRQRLASLANKQKKGKEAEGGRRKRRSSSSPAHSQGEEEEEGRAEARNEVAEEQEEPIVAADDVDVEVDHLEEELRQEEEEEQRKEKAAKEEEGADEGKLPQPTDDMEEAPAAAAAAAAQAAGEAAPSLDVME</sequence>
<dbReference type="SMART" id="SM00386">
    <property type="entry name" value="HAT"/>
    <property type="match status" value="3"/>
</dbReference>
<accession>L8GDY1</accession>
<keyword evidence="6" id="KW-1185">Reference proteome</keyword>
<feature type="compositionally biased region" description="Acidic residues" evidence="4">
    <location>
        <begin position="1039"/>
        <end position="1052"/>
    </location>
</feature>
<feature type="compositionally biased region" description="Acidic residues" evidence="4">
    <location>
        <begin position="978"/>
        <end position="993"/>
    </location>
</feature>
<dbReference type="GO" id="GO:0016593">
    <property type="term" value="C:Cdc73/Paf1 complex"/>
    <property type="evidence" value="ECO:0007669"/>
    <property type="project" value="TreeGrafter"/>
</dbReference>
<dbReference type="RefSeq" id="XP_004333067.1">
    <property type="nucleotide sequence ID" value="XM_004333019.1"/>
</dbReference>
<dbReference type="FunFam" id="1.25.40.10:FF:000328">
    <property type="entry name" value="protein CTR9 homolog"/>
    <property type="match status" value="1"/>
</dbReference>
<dbReference type="InterPro" id="IPR031101">
    <property type="entry name" value="Ctr9"/>
</dbReference>
<dbReference type="Pfam" id="PF13432">
    <property type="entry name" value="TPR_16"/>
    <property type="match status" value="2"/>
</dbReference>
<dbReference type="Pfam" id="PF14559">
    <property type="entry name" value="TPR_19"/>
    <property type="match status" value="2"/>
</dbReference>
<feature type="region of interest" description="Disordered" evidence="4">
    <location>
        <begin position="1"/>
        <end position="34"/>
    </location>
</feature>
<feature type="region of interest" description="Disordered" evidence="4">
    <location>
        <begin position="859"/>
        <end position="885"/>
    </location>
</feature>
<dbReference type="InterPro" id="IPR011990">
    <property type="entry name" value="TPR-like_helical_dom_sf"/>
</dbReference>
<reference evidence="5 6" key="1">
    <citation type="journal article" date="2013" name="Genome Biol.">
        <title>Genome of Acanthamoeba castellanii highlights extensive lateral gene transfer and early evolution of tyrosine kinase signaling.</title>
        <authorList>
            <person name="Clarke M."/>
            <person name="Lohan A.J."/>
            <person name="Liu B."/>
            <person name="Lagkouvardos I."/>
            <person name="Roy S."/>
            <person name="Zafar N."/>
            <person name="Bertelli C."/>
            <person name="Schilde C."/>
            <person name="Kianianmomeni A."/>
            <person name="Burglin T.R."/>
            <person name="Frech C."/>
            <person name="Turcotte B."/>
            <person name="Kopec K.O."/>
            <person name="Synnott J.M."/>
            <person name="Choo C."/>
            <person name="Paponov I."/>
            <person name="Finkler A."/>
            <person name="Soon Heng Tan C."/>
            <person name="Hutchins A.P."/>
            <person name="Weinmeier T."/>
            <person name="Rattei T."/>
            <person name="Chu J.S."/>
            <person name="Gimenez G."/>
            <person name="Irimia M."/>
            <person name="Rigden D.J."/>
            <person name="Fitzpatrick D.A."/>
            <person name="Lorenzo-Morales J."/>
            <person name="Bateman A."/>
            <person name="Chiu C.H."/>
            <person name="Tang P."/>
            <person name="Hegemann P."/>
            <person name="Fromm H."/>
            <person name="Raoult D."/>
            <person name="Greub G."/>
            <person name="Miranda-Saavedra D."/>
            <person name="Chen N."/>
            <person name="Nash P."/>
            <person name="Ginger M.L."/>
            <person name="Horn M."/>
            <person name="Schaap P."/>
            <person name="Caler L."/>
            <person name="Loftus B."/>
        </authorList>
    </citation>
    <scope>NUCLEOTIDE SEQUENCE [LARGE SCALE GENOMIC DNA]</scope>
    <source>
        <strain evidence="5 6">Neff</strain>
    </source>
</reference>
<dbReference type="GO" id="GO:0000993">
    <property type="term" value="F:RNA polymerase II complex binding"/>
    <property type="evidence" value="ECO:0007669"/>
    <property type="project" value="TreeGrafter"/>
</dbReference>
<dbReference type="GO" id="GO:0006368">
    <property type="term" value="P:transcription elongation by RNA polymerase II"/>
    <property type="evidence" value="ECO:0007669"/>
    <property type="project" value="TreeGrafter"/>
</dbReference>
<dbReference type="AlphaFoldDB" id="L8GDY1"/>
<evidence type="ECO:0000313" key="5">
    <source>
        <dbReference type="EMBL" id="ELR11054.1"/>
    </source>
</evidence>
<evidence type="ECO:0000313" key="6">
    <source>
        <dbReference type="Proteomes" id="UP000011083"/>
    </source>
</evidence>
<dbReference type="GO" id="GO:0006396">
    <property type="term" value="P:RNA processing"/>
    <property type="evidence" value="ECO:0007669"/>
    <property type="project" value="InterPro"/>
</dbReference>
<feature type="repeat" description="TPR" evidence="3">
    <location>
        <begin position="448"/>
        <end position="481"/>
    </location>
</feature>
<feature type="repeat" description="TPR" evidence="3">
    <location>
        <begin position="203"/>
        <end position="236"/>
    </location>
</feature>
<keyword evidence="1" id="KW-0677">Repeat</keyword>
<dbReference type="InterPro" id="IPR019734">
    <property type="entry name" value="TPR_rpt"/>
</dbReference>
<keyword evidence="2 3" id="KW-0802">TPR repeat</keyword>
<dbReference type="GO" id="GO:0006355">
    <property type="term" value="P:regulation of DNA-templated transcription"/>
    <property type="evidence" value="ECO:0007669"/>
    <property type="project" value="InterPro"/>
</dbReference>
<dbReference type="OMA" id="EHWLTIA"/>
<feature type="region of interest" description="Disordered" evidence="4">
    <location>
        <begin position="918"/>
        <end position="1211"/>
    </location>
</feature>
<dbReference type="STRING" id="1257118.L8GDY1"/>
<dbReference type="Gene3D" id="1.25.40.10">
    <property type="entry name" value="Tetratricopeptide repeat domain"/>
    <property type="match status" value="3"/>
</dbReference>
<dbReference type="PANTHER" id="PTHR14027:SF2">
    <property type="entry name" value="RNA POLYMERASE-ASSOCIATED PROTEIN CTR9 HOMOLOG"/>
    <property type="match status" value="1"/>
</dbReference>
<dbReference type="KEGG" id="acan:ACA1_048550"/>
<dbReference type="PROSITE" id="PS50005">
    <property type="entry name" value="TPR"/>
    <property type="match status" value="9"/>
</dbReference>
<dbReference type="Pfam" id="PF13174">
    <property type="entry name" value="TPR_6"/>
    <property type="match status" value="1"/>
</dbReference>
<dbReference type="SMART" id="SM00028">
    <property type="entry name" value="TPR"/>
    <property type="match status" value="12"/>
</dbReference>
<feature type="repeat" description="TPR" evidence="3">
    <location>
        <begin position="414"/>
        <end position="447"/>
    </location>
</feature>
<organism evidence="5 6">
    <name type="scientific">Acanthamoeba castellanii (strain ATCC 30010 / Neff)</name>
    <dbReference type="NCBI Taxonomy" id="1257118"/>
    <lineage>
        <taxon>Eukaryota</taxon>
        <taxon>Amoebozoa</taxon>
        <taxon>Discosea</taxon>
        <taxon>Longamoebia</taxon>
        <taxon>Centramoebida</taxon>
        <taxon>Acanthamoebidae</taxon>
        <taxon>Acanthamoeba</taxon>
    </lineage>
</organism>
<evidence type="ECO:0000256" key="2">
    <source>
        <dbReference type="ARBA" id="ARBA00022803"/>
    </source>
</evidence>
<feature type="repeat" description="TPR" evidence="3">
    <location>
        <begin position="734"/>
        <end position="767"/>
    </location>
</feature>
<dbReference type="InterPro" id="IPR003107">
    <property type="entry name" value="HAT"/>
</dbReference>
<feature type="repeat" description="TPR" evidence="3">
    <location>
        <begin position="380"/>
        <end position="413"/>
    </location>
</feature>
<evidence type="ECO:0000256" key="3">
    <source>
        <dbReference type="PROSITE-ProRule" id="PRU00339"/>
    </source>
</evidence>
<dbReference type="GeneID" id="14911444"/>
<dbReference type="SUPFAM" id="SSF48452">
    <property type="entry name" value="TPR-like"/>
    <property type="match status" value="3"/>
</dbReference>
<dbReference type="PANTHER" id="PTHR14027">
    <property type="entry name" value="RNA POLYMERASE-ASSOCIATED PROTEIN CTR9"/>
    <property type="match status" value="1"/>
</dbReference>
<feature type="repeat" description="TPR" evidence="3">
    <location>
        <begin position="698"/>
        <end position="731"/>
    </location>
</feature>
<dbReference type="EMBL" id="KB008164">
    <property type="protein sequence ID" value="ELR11054.1"/>
    <property type="molecule type" value="Genomic_DNA"/>
</dbReference>
<name>L8GDY1_ACACF</name>
<protein>
    <submittedName>
        <fullName evidence="5">Tetratricopeptide repeat domain containing protein</fullName>
    </submittedName>
</protein>
<dbReference type="Proteomes" id="UP000011083">
    <property type="component" value="Unassembled WGS sequence"/>
</dbReference>